<protein>
    <recommendedName>
        <fullName evidence="3">Retrotransposon Copia-like N-terminal domain-containing protein</fullName>
    </recommendedName>
</protein>
<dbReference type="AlphaFoldDB" id="A0A9N7P480"/>
<sequence length="276" mass="30977">IVATAVSQPPLVRDAHGGRAARLLLPKAFALLGEQLHWHSVASLQHGQPFLWPRWPPAQPEHSLLFLELFSLLRESFQPQLEPSPLLLEPSQPQLEPFLLRLKQPALAQATPHSPSARLFIMSFNPLSVILKENQLTGPNYIDWKRNLDIVLTAESYKYVLTEACPDVPADNAPDEEKQEYARWKKADEMAKCYILASMSNVLQHQHQSMATAADMLLNLKELFGHQSRAVRQEALSSLMNTRMAEGTPVRDHALKVMAQLSELEVLGGFIDGETQ</sequence>
<dbReference type="EMBL" id="CACSLK010034598">
    <property type="protein sequence ID" value="CAA0843144.1"/>
    <property type="molecule type" value="Genomic_DNA"/>
</dbReference>
<gene>
    <name evidence="1" type="ORF">SHERM_08998</name>
</gene>
<accession>A0A9N7P480</accession>
<feature type="non-terminal residue" evidence="1">
    <location>
        <position position="276"/>
    </location>
</feature>
<feature type="non-terminal residue" evidence="1">
    <location>
        <position position="1"/>
    </location>
</feature>
<dbReference type="Proteomes" id="UP001153555">
    <property type="component" value="Unassembled WGS sequence"/>
</dbReference>
<evidence type="ECO:0008006" key="3">
    <source>
        <dbReference type="Google" id="ProtNLM"/>
    </source>
</evidence>
<organism evidence="1 2">
    <name type="scientific">Striga hermonthica</name>
    <name type="common">Purple witchweed</name>
    <name type="synonym">Buchnera hermonthica</name>
    <dbReference type="NCBI Taxonomy" id="68872"/>
    <lineage>
        <taxon>Eukaryota</taxon>
        <taxon>Viridiplantae</taxon>
        <taxon>Streptophyta</taxon>
        <taxon>Embryophyta</taxon>
        <taxon>Tracheophyta</taxon>
        <taxon>Spermatophyta</taxon>
        <taxon>Magnoliopsida</taxon>
        <taxon>eudicotyledons</taxon>
        <taxon>Gunneridae</taxon>
        <taxon>Pentapetalae</taxon>
        <taxon>asterids</taxon>
        <taxon>lamiids</taxon>
        <taxon>Lamiales</taxon>
        <taxon>Orobanchaceae</taxon>
        <taxon>Buchnereae</taxon>
        <taxon>Striga</taxon>
    </lineage>
</organism>
<dbReference type="Pfam" id="PF14223">
    <property type="entry name" value="Retrotran_gag_2"/>
    <property type="match status" value="1"/>
</dbReference>
<proteinExistence type="predicted"/>
<evidence type="ECO:0000313" key="2">
    <source>
        <dbReference type="Proteomes" id="UP001153555"/>
    </source>
</evidence>
<comment type="caution">
    <text evidence="1">The sequence shown here is derived from an EMBL/GenBank/DDBJ whole genome shotgun (WGS) entry which is preliminary data.</text>
</comment>
<dbReference type="OrthoDB" id="903879at2759"/>
<reference evidence="1" key="1">
    <citation type="submission" date="2019-12" db="EMBL/GenBank/DDBJ databases">
        <authorList>
            <person name="Scholes J."/>
        </authorList>
    </citation>
    <scope>NUCLEOTIDE SEQUENCE</scope>
</reference>
<evidence type="ECO:0000313" key="1">
    <source>
        <dbReference type="EMBL" id="CAA0843144.1"/>
    </source>
</evidence>
<name>A0A9N7P480_STRHE</name>
<keyword evidence="2" id="KW-1185">Reference proteome</keyword>